<evidence type="ECO:0000256" key="13">
    <source>
        <dbReference type="ARBA" id="ARBA00023204"/>
    </source>
</evidence>
<dbReference type="SUPFAM" id="SSF56672">
    <property type="entry name" value="DNA/RNA polymerases"/>
    <property type="match status" value="1"/>
</dbReference>
<dbReference type="FunFam" id="1.10.132.60:FF:000005">
    <property type="entry name" value="Putative DNA polymerase zeta catalytic subunit"/>
    <property type="match status" value="1"/>
</dbReference>
<evidence type="ECO:0000256" key="11">
    <source>
        <dbReference type="ARBA" id="ARBA00023004"/>
    </source>
</evidence>
<evidence type="ECO:0000256" key="4">
    <source>
        <dbReference type="ARBA" id="ARBA00021589"/>
    </source>
</evidence>
<dbReference type="Pfam" id="PF00136">
    <property type="entry name" value="DNA_pol_B"/>
    <property type="match status" value="1"/>
</dbReference>
<keyword evidence="12" id="KW-0411">Iron-sulfur</keyword>
<dbReference type="FunFam" id="1.10.287.690:FF:000002">
    <property type="entry name" value="DNA polymerase zeta"/>
    <property type="match status" value="1"/>
</dbReference>
<accession>A0A3M7P4Q4</accession>
<dbReference type="GO" id="GO:0000166">
    <property type="term" value="F:nucleotide binding"/>
    <property type="evidence" value="ECO:0007669"/>
    <property type="project" value="InterPro"/>
</dbReference>
<dbReference type="Proteomes" id="UP000276133">
    <property type="component" value="Unassembled WGS sequence"/>
</dbReference>
<comment type="caution">
    <text evidence="16">The sequence shown here is derived from an EMBL/GenBank/DDBJ whole genome shotgun (WGS) entry which is preliminary data.</text>
</comment>
<evidence type="ECO:0000313" key="16">
    <source>
        <dbReference type="EMBL" id="RMZ93899.1"/>
    </source>
</evidence>
<evidence type="ECO:0000256" key="8">
    <source>
        <dbReference type="ARBA" id="ARBA00022763"/>
    </source>
</evidence>
<comment type="cofactor">
    <cofactor evidence="1">
        <name>[4Fe-4S] cluster</name>
        <dbReference type="ChEBI" id="CHEBI:49883"/>
    </cofactor>
</comment>
<feature type="non-terminal residue" evidence="16">
    <location>
        <position position="1"/>
    </location>
</feature>
<dbReference type="EC" id="2.7.7.7" evidence="3"/>
<protein>
    <recommendedName>
        <fullName evidence="4">DNA polymerase zeta catalytic subunit</fullName>
        <ecNumber evidence="3">2.7.7.7</ecNumber>
    </recommendedName>
</protein>
<comment type="catalytic activity">
    <reaction evidence="14">
        <text>DNA(n) + a 2'-deoxyribonucleoside 5'-triphosphate = DNA(n+1) + diphosphate</text>
        <dbReference type="Rhea" id="RHEA:22508"/>
        <dbReference type="Rhea" id="RHEA-COMP:17339"/>
        <dbReference type="Rhea" id="RHEA-COMP:17340"/>
        <dbReference type="ChEBI" id="CHEBI:33019"/>
        <dbReference type="ChEBI" id="CHEBI:61560"/>
        <dbReference type="ChEBI" id="CHEBI:173112"/>
        <dbReference type="EC" id="2.7.7.7"/>
    </reaction>
</comment>
<dbReference type="GO" id="GO:0003677">
    <property type="term" value="F:DNA binding"/>
    <property type="evidence" value="ECO:0007669"/>
    <property type="project" value="InterPro"/>
</dbReference>
<evidence type="ECO:0000256" key="14">
    <source>
        <dbReference type="ARBA" id="ARBA00049244"/>
    </source>
</evidence>
<dbReference type="GO" id="GO:0000724">
    <property type="term" value="P:double-strand break repair via homologous recombination"/>
    <property type="evidence" value="ECO:0007669"/>
    <property type="project" value="TreeGrafter"/>
</dbReference>
<dbReference type="GO" id="GO:0042276">
    <property type="term" value="P:error-prone translesion synthesis"/>
    <property type="evidence" value="ECO:0007669"/>
    <property type="project" value="TreeGrafter"/>
</dbReference>
<evidence type="ECO:0000256" key="10">
    <source>
        <dbReference type="ARBA" id="ARBA00022932"/>
    </source>
</evidence>
<dbReference type="InterPro" id="IPR042087">
    <property type="entry name" value="DNA_pol_B_thumb"/>
</dbReference>
<evidence type="ECO:0000256" key="5">
    <source>
        <dbReference type="ARBA" id="ARBA00022679"/>
    </source>
</evidence>
<evidence type="ECO:0000259" key="15">
    <source>
        <dbReference type="Pfam" id="PF00136"/>
    </source>
</evidence>
<dbReference type="GO" id="GO:0003887">
    <property type="term" value="F:DNA-directed DNA polymerase activity"/>
    <property type="evidence" value="ECO:0007669"/>
    <property type="project" value="UniProtKB-KW"/>
</dbReference>
<sequence>FSFLNATWCNIQSCTNYRIFTIKFNELGILPIMLDDILKTRVMVKNSMKIHKSDENFQKISDARQLSLKLIANVTFGYTAANFSGRMPCVEVGDSIVRVARQALENSIKYIQSNQRTYGGRVVYGDTDSVFVLFEGMKKSDAFKNSYKLVEDITNMNVKPVKLKFEKIYFPCVLLAKKRYLGYMFESPEQAEPTLDVKGIEIIRRDGCQVSAKMLERSCKLLFEFKDVEKVKEYVQKQIMKLVNGKVNLKEFIIAKEYRGREYYDNAKSIAACQVANRSLLKDPLSEPLAGERVPYVIIYGLPGVPLYELVRSPHELIDNPDIKINYEYYVMKQVLPPLDRIMCLMNVNVFDWVKSLSFKPKIFQYAIEKGLKFNQPVSVANFVYSADCVLCGKKLNAVLNSKSGLCAECQQLDQNDLCKFEKNMNKILKMCQLCTDDKNLNVNYNHECKSLDCPINFIYISEKQILDSGHLEVNDQFEISFQFKNELKHKYLIIF</sequence>
<keyword evidence="10" id="KW-0239">DNA-directed DNA polymerase</keyword>
<name>A0A3M7P4Q4_BRAPC</name>
<dbReference type="Gene3D" id="3.90.1600.10">
    <property type="entry name" value="Palm domain of DNA polymerase"/>
    <property type="match status" value="1"/>
</dbReference>
<keyword evidence="11" id="KW-0408">Iron</keyword>
<feature type="domain" description="DNA-directed DNA polymerase family B multifunctional" evidence="15">
    <location>
        <begin position="23"/>
        <end position="343"/>
    </location>
</feature>
<proteinExistence type="inferred from homology"/>
<dbReference type="EMBL" id="REGN01013472">
    <property type="protein sequence ID" value="RMZ93899.1"/>
    <property type="molecule type" value="Genomic_DNA"/>
</dbReference>
<dbReference type="InterPro" id="IPR017964">
    <property type="entry name" value="DNA-dir_DNA_pol_B_CS"/>
</dbReference>
<dbReference type="GO" id="GO:0051536">
    <property type="term" value="F:iron-sulfur cluster binding"/>
    <property type="evidence" value="ECO:0007669"/>
    <property type="project" value="UniProtKB-KW"/>
</dbReference>
<keyword evidence="13" id="KW-0234">DNA repair</keyword>
<dbReference type="InterPro" id="IPR006134">
    <property type="entry name" value="DNA-dir_DNA_pol_B_multi_dom"/>
</dbReference>
<keyword evidence="9" id="KW-0862">Zinc</keyword>
<keyword evidence="8" id="KW-0227">DNA damage</keyword>
<evidence type="ECO:0000256" key="12">
    <source>
        <dbReference type="ARBA" id="ARBA00023014"/>
    </source>
</evidence>
<evidence type="ECO:0000313" key="17">
    <source>
        <dbReference type="Proteomes" id="UP000276133"/>
    </source>
</evidence>
<evidence type="ECO:0000256" key="6">
    <source>
        <dbReference type="ARBA" id="ARBA00022695"/>
    </source>
</evidence>
<dbReference type="Gene3D" id="1.10.287.690">
    <property type="entry name" value="Helix hairpin bin"/>
    <property type="match status" value="1"/>
</dbReference>
<comment type="similarity">
    <text evidence="2">Belongs to the DNA polymerase type-B family.</text>
</comment>
<dbReference type="GO" id="GO:0046872">
    <property type="term" value="F:metal ion binding"/>
    <property type="evidence" value="ECO:0007669"/>
    <property type="project" value="UniProtKB-KW"/>
</dbReference>
<dbReference type="GO" id="GO:0005634">
    <property type="term" value="C:nucleus"/>
    <property type="evidence" value="ECO:0007669"/>
    <property type="project" value="TreeGrafter"/>
</dbReference>
<keyword evidence="5 16" id="KW-0808">Transferase</keyword>
<keyword evidence="17" id="KW-1185">Reference proteome</keyword>
<organism evidence="16 17">
    <name type="scientific">Brachionus plicatilis</name>
    <name type="common">Marine rotifer</name>
    <name type="synonym">Brachionus muelleri</name>
    <dbReference type="NCBI Taxonomy" id="10195"/>
    <lineage>
        <taxon>Eukaryota</taxon>
        <taxon>Metazoa</taxon>
        <taxon>Spiralia</taxon>
        <taxon>Gnathifera</taxon>
        <taxon>Rotifera</taxon>
        <taxon>Eurotatoria</taxon>
        <taxon>Monogononta</taxon>
        <taxon>Pseudotrocha</taxon>
        <taxon>Ploima</taxon>
        <taxon>Brachionidae</taxon>
        <taxon>Brachionus</taxon>
    </lineage>
</organism>
<evidence type="ECO:0000256" key="7">
    <source>
        <dbReference type="ARBA" id="ARBA00022723"/>
    </source>
</evidence>
<dbReference type="STRING" id="10195.A0A3M7P4Q4"/>
<dbReference type="GO" id="GO:0016035">
    <property type="term" value="C:zeta DNA polymerase complex"/>
    <property type="evidence" value="ECO:0007669"/>
    <property type="project" value="InterPro"/>
</dbReference>
<evidence type="ECO:0000256" key="2">
    <source>
        <dbReference type="ARBA" id="ARBA00005755"/>
    </source>
</evidence>
<gene>
    <name evidence="16" type="ORF">BpHYR1_009247</name>
</gene>
<keyword evidence="7" id="KW-0479">Metal-binding</keyword>
<dbReference type="InterPro" id="IPR030559">
    <property type="entry name" value="PolZ_Rev3"/>
</dbReference>
<dbReference type="OrthoDB" id="2414538at2759"/>
<dbReference type="Gene3D" id="1.10.132.60">
    <property type="entry name" value="DNA polymerase family B, C-terminal domain"/>
    <property type="match status" value="1"/>
</dbReference>
<evidence type="ECO:0000256" key="3">
    <source>
        <dbReference type="ARBA" id="ARBA00012417"/>
    </source>
</evidence>
<dbReference type="AlphaFoldDB" id="A0A3M7P4Q4"/>
<reference evidence="16 17" key="1">
    <citation type="journal article" date="2018" name="Sci. Rep.">
        <title>Genomic signatures of local adaptation to the degree of environmental predictability in rotifers.</title>
        <authorList>
            <person name="Franch-Gras L."/>
            <person name="Hahn C."/>
            <person name="Garcia-Roger E.M."/>
            <person name="Carmona M.J."/>
            <person name="Serra M."/>
            <person name="Gomez A."/>
        </authorList>
    </citation>
    <scope>NUCLEOTIDE SEQUENCE [LARGE SCALE GENOMIC DNA]</scope>
    <source>
        <strain evidence="16">HYR1</strain>
    </source>
</reference>
<dbReference type="PANTHER" id="PTHR45812">
    <property type="entry name" value="DNA POLYMERASE ZETA CATALYTIC SUBUNIT"/>
    <property type="match status" value="1"/>
</dbReference>
<dbReference type="InterPro" id="IPR043502">
    <property type="entry name" value="DNA/RNA_pol_sf"/>
</dbReference>
<dbReference type="PROSITE" id="PS00116">
    <property type="entry name" value="DNA_POLYMERASE_B"/>
    <property type="match status" value="1"/>
</dbReference>
<keyword evidence="6 16" id="KW-0548">Nucleotidyltransferase</keyword>
<dbReference type="PANTHER" id="PTHR45812:SF1">
    <property type="entry name" value="DNA POLYMERASE ZETA CATALYTIC SUBUNIT"/>
    <property type="match status" value="1"/>
</dbReference>
<dbReference type="InterPro" id="IPR023211">
    <property type="entry name" value="DNA_pol_palm_dom_sf"/>
</dbReference>
<evidence type="ECO:0000256" key="1">
    <source>
        <dbReference type="ARBA" id="ARBA00001966"/>
    </source>
</evidence>
<evidence type="ECO:0000256" key="9">
    <source>
        <dbReference type="ARBA" id="ARBA00022833"/>
    </source>
</evidence>